<feature type="region of interest" description="Disordered" evidence="1">
    <location>
        <begin position="1"/>
        <end position="31"/>
    </location>
</feature>
<comment type="caution">
    <text evidence="2">The sequence shown here is derived from an EMBL/GenBank/DDBJ whole genome shotgun (WGS) entry which is preliminary data.</text>
</comment>
<proteinExistence type="predicted"/>
<evidence type="ECO:0000313" key="2">
    <source>
        <dbReference type="EMBL" id="PRQ64607.1"/>
    </source>
</evidence>
<dbReference type="Proteomes" id="UP000238163">
    <property type="component" value="Unassembled WGS sequence"/>
</dbReference>
<evidence type="ECO:0000313" key="3">
    <source>
        <dbReference type="Proteomes" id="UP000238163"/>
    </source>
</evidence>
<sequence>MDKKNLNKKVNEKFESATQTQRNPSNLNDKSLEVVCQADRRKLRLGALEELSQIDQELGRYDE</sequence>
<organism evidence="2 3">
    <name type="scientific">Vibrio mediterranei</name>
    <dbReference type="NCBI Taxonomy" id="689"/>
    <lineage>
        <taxon>Bacteria</taxon>
        <taxon>Pseudomonadati</taxon>
        <taxon>Pseudomonadota</taxon>
        <taxon>Gammaproteobacteria</taxon>
        <taxon>Vibrionales</taxon>
        <taxon>Vibrionaceae</taxon>
        <taxon>Vibrio</taxon>
    </lineage>
</organism>
<protein>
    <submittedName>
        <fullName evidence="2">Uncharacterized protein</fullName>
    </submittedName>
</protein>
<keyword evidence="3" id="KW-1185">Reference proteome</keyword>
<feature type="compositionally biased region" description="Polar residues" evidence="1">
    <location>
        <begin position="16"/>
        <end position="29"/>
    </location>
</feature>
<feature type="compositionally biased region" description="Basic and acidic residues" evidence="1">
    <location>
        <begin position="1"/>
        <end position="15"/>
    </location>
</feature>
<dbReference type="EMBL" id="NWTN01000043">
    <property type="protein sequence ID" value="PRQ64607.1"/>
    <property type="molecule type" value="Genomic_DNA"/>
</dbReference>
<accession>A0ABX5D6N6</accession>
<name>A0ABX5D6N6_9VIBR</name>
<reference evidence="2 3" key="1">
    <citation type="submission" date="2017-09" db="EMBL/GenBank/DDBJ databases">
        <authorList>
            <person name="Girard L."/>
            <person name="Lami R."/>
            <person name="Suzuki M."/>
            <person name="Baudart J."/>
        </authorList>
    </citation>
    <scope>NUCLEOTIDE SEQUENCE [LARGE SCALE GENOMIC DNA]</scope>
    <source>
        <strain evidence="2 3">17LN0615E</strain>
    </source>
</reference>
<reference evidence="2 3" key="2">
    <citation type="submission" date="2018-03" db="EMBL/GenBank/DDBJ databases">
        <title>Genetic Diversity and Phenotypic Plasticity of AHL Mediated Quorum Sensing in Environmental Strains of Vibrio mediterranei.</title>
        <authorList>
            <person name="Lantoine F."/>
            <person name="Vouve F."/>
        </authorList>
    </citation>
    <scope>NUCLEOTIDE SEQUENCE [LARGE SCALE GENOMIC DNA]</scope>
    <source>
        <strain evidence="2 3">17LN0615E</strain>
    </source>
</reference>
<gene>
    <name evidence="2" type="ORF">COR51_26660</name>
</gene>
<evidence type="ECO:0000256" key="1">
    <source>
        <dbReference type="SAM" id="MobiDB-lite"/>
    </source>
</evidence>